<dbReference type="EMBL" id="MLFU01000002">
    <property type="protein sequence ID" value="KAK1512164.1"/>
    <property type="molecule type" value="Genomic_DNA"/>
</dbReference>
<feature type="region of interest" description="Disordered" evidence="1">
    <location>
        <begin position="1"/>
        <end position="38"/>
    </location>
</feature>
<proteinExistence type="predicted"/>
<evidence type="ECO:0000313" key="2">
    <source>
        <dbReference type="EMBL" id="KAK1512164.1"/>
    </source>
</evidence>
<evidence type="ECO:0000256" key="1">
    <source>
        <dbReference type="SAM" id="MobiDB-lite"/>
    </source>
</evidence>
<comment type="caution">
    <text evidence="2">The sequence shown here is derived from an EMBL/GenBank/DDBJ whole genome shotgun (WGS) entry which is preliminary data.</text>
</comment>
<name>A0ABQ9RT51_9PEZI</name>
<gene>
    <name evidence="2" type="ORF">CTAM01_01094</name>
</gene>
<organism evidence="2 3">
    <name type="scientific">Colletotrichum tamarilloi</name>
    <dbReference type="NCBI Taxonomy" id="1209934"/>
    <lineage>
        <taxon>Eukaryota</taxon>
        <taxon>Fungi</taxon>
        <taxon>Dikarya</taxon>
        <taxon>Ascomycota</taxon>
        <taxon>Pezizomycotina</taxon>
        <taxon>Sordariomycetes</taxon>
        <taxon>Hypocreomycetidae</taxon>
        <taxon>Glomerellales</taxon>
        <taxon>Glomerellaceae</taxon>
        <taxon>Colletotrichum</taxon>
        <taxon>Colletotrichum acutatum species complex</taxon>
    </lineage>
</organism>
<dbReference type="GeneID" id="85401375"/>
<dbReference type="Proteomes" id="UP001227543">
    <property type="component" value="Unassembled WGS sequence"/>
</dbReference>
<sequence length="664" mass="72954">MASRTEVELMMKCETESASSQHAEASTQDQDGSASKRLEISSWTQRTLKTTTRGLLIRGEQPKLLQIGTESPLSVPQTASNASPFTTNEVTSICEPASLTAKSSQTRNGPPDSQATCLRDETFSVSTKSSEIWKFPGSKAWVARESKFPVPSRIESRWPELKSRLLFDLREVEDEMITEQANEKSRLKRSLNRRRIYPELRMSGRQDMNTRFSEMVTISPCVWILCGSQSCRKKVRRITDTLCLPVNLFEQRRIEVHVGAPEPHANQGFIPLSRLNIHQDNAFGLNYMGGTILHHLEAISPTPEHQSACGLLCCTTFVKDGNIITQHISRIGGLLKNQFKDNIVNRHPIALTTSHGIFEDLWTDGVEVEGLKDGEIPSLCDGCMDDEGTTSSDIDSDTDSLLESTTDTVPWRSSGQKGLGERCHNRVAEWLHVSSQEVVGINFAGQVLPEPISARVRRPRKSKPGDYTLLRSRNLADLNNTSSLIPEVEIVSYLVNSDLTQGPLTAVFGVGDLSETTLLPGGMMLPLGQEELPVRKIELVAPLAGTSGTWLIKDSALAGIIVAAYPGQPLALFVTAQDLRQNAVESFPEIRANFLRENSTFVMNEPVPNAGRPAAIEGGLDASALERTDGTGLNDESEPTSFWSRTEASSSNYIESYGGTQIGL</sequence>
<feature type="compositionally biased region" description="Polar residues" evidence="1">
    <location>
        <begin position="16"/>
        <end position="33"/>
    </location>
</feature>
<keyword evidence="3" id="KW-1185">Reference proteome</keyword>
<dbReference type="RefSeq" id="XP_060388599.1">
    <property type="nucleotide sequence ID" value="XM_060517137.1"/>
</dbReference>
<feature type="region of interest" description="Disordered" evidence="1">
    <location>
        <begin position="388"/>
        <end position="417"/>
    </location>
</feature>
<protein>
    <submittedName>
        <fullName evidence="2">Uncharacterized protein</fullName>
    </submittedName>
</protein>
<reference evidence="2 3" key="1">
    <citation type="submission" date="2016-10" db="EMBL/GenBank/DDBJ databases">
        <title>The genome sequence of Colletotrichum fioriniae PJ7.</title>
        <authorList>
            <person name="Baroncelli R."/>
        </authorList>
    </citation>
    <scope>NUCLEOTIDE SEQUENCE [LARGE SCALE GENOMIC DNA]</scope>
    <source>
        <strain evidence="2 3">Tom-12</strain>
    </source>
</reference>
<feature type="compositionally biased region" description="Basic and acidic residues" evidence="1">
    <location>
        <begin position="1"/>
        <end position="15"/>
    </location>
</feature>
<accession>A0ABQ9RT51</accession>
<feature type="compositionally biased region" description="Acidic residues" evidence="1">
    <location>
        <begin position="388"/>
        <end position="400"/>
    </location>
</feature>
<evidence type="ECO:0000313" key="3">
    <source>
        <dbReference type="Proteomes" id="UP001227543"/>
    </source>
</evidence>
<feature type="region of interest" description="Disordered" evidence="1">
    <location>
        <begin position="626"/>
        <end position="645"/>
    </location>
</feature>